<keyword evidence="4" id="KW-1185">Reference proteome</keyword>
<dbReference type="PROSITE" id="PS50088">
    <property type="entry name" value="ANK_REPEAT"/>
    <property type="match status" value="1"/>
</dbReference>
<dbReference type="InterPro" id="IPR036770">
    <property type="entry name" value="Ankyrin_rpt-contain_sf"/>
</dbReference>
<proteinExistence type="predicted"/>
<gene>
    <name evidence="3" type="ORF">PPNO1_LOCUS3288</name>
</gene>
<evidence type="ECO:0000313" key="3">
    <source>
        <dbReference type="EMBL" id="CAI4213541.1"/>
    </source>
</evidence>
<feature type="compositionally biased region" description="Polar residues" evidence="2">
    <location>
        <begin position="230"/>
        <end position="239"/>
    </location>
</feature>
<keyword evidence="1" id="KW-0040">ANK repeat</keyword>
<sequence>MDFPPSTWMGVSPTSYAFLGSYDDVYGGEGLLRELAPLMYSHPLFTPDEVFSILRNGMESARAEPDLVNLYVTLCNPKDHGTAKHIRAITHGAACYRGAEYLKLLLRHGAHDFFGMDPKQHTPKFKGAMLDEPWDDYFGYTEMSTALHFAVSKGNVEAVEFLLAQPGGEVQWRDGYGRTAYDYGKHRKMLIVEGRTQRPIPGLDQVLKCLSSTVGRRRRQRKSRRQSVRNQTQKIEASD</sequence>
<dbReference type="AlphaFoldDB" id="A0A9P1M9P9"/>
<feature type="compositionally biased region" description="Basic residues" evidence="2">
    <location>
        <begin position="215"/>
        <end position="227"/>
    </location>
</feature>
<dbReference type="InterPro" id="IPR002110">
    <property type="entry name" value="Ankyrin_rpt"/>
</dbReference>
<dbReference type="PROSITE" id="PS50297">
    <property type="entry name" value="ANK_REP_REGION"/>
    <property type="match status" value="1"/>
</dbReference>
<evidence type="ECO:0000313" key="4">
    <source>
        <dbReference type="Proteomes" id="UP000838763"/>
    </source>
</evidence>
<dbReference type="Pfam" id="PF13857">
    <property type="entry name" value="Ank_5"/>
    <property type="match status" value="1"/>
</dbReference>
<dbReference type="Proteomes" id="UP000838763">
    <property type="component" value="Unassembled WGS sequence"/>
</dbReference>
<dbReference type="EMBL" id="CALLCH030000008">
    <property type="protein sequence ID" value="CAI4213541.1"/>
    <property type="molecule type" value="Genomic_DNA"/>
</dbReference>
<protein>
    <recommendedName>
        <fullName evidence="5">Ankyrin repeat protein</fullName>
    </recommendedName>
</protein>
<feature type="region of interest" description="Disordered" evidence="2">
    <location>
        <begin position="214"/>
        <end position="239"/>
    </location>
</feature>
<evidence type="ECO:0000256" key="1">
    <source>
        <dbReference type="PROSITE-ProRule" id="PRU00023"/>
    </source>
</evidence>
<evidence type="ECO:0000256" key="2">
    <source>
        <dbReference type="SAM" id="MobiDB-lite"/>
    </source>
</evidence>
<name>A0A9P1M9P9_9PEZI</name>
<feature type="repeat" description="ANK" evidence="1">
    <location>
        <begin position="142"/>
        <end position="175"/>
    </location>
</feature>
<dbReference type="OrthoDB" id="426293at2759"/>
<comment type="caution">
    <text evidence="3">The sequence shown here is derived from an EMBL/GenBank/DDBJ whole genome shotgun (WGS) entry which is preliminary data.</text>
</comment>
<evidence type="ECO:0008006" key="5">
    <source>
        <dbReference type="Google" id="ProtNLM"/>
    </source>
</evidence>
<accession>A0A9P1M9P9</accession>
<organism evidence="3 4">
    <name type="scientific">Parascedosporium putredinis</name>
    <dbReference type="NCBI Taxonomy" id="1442378"/>
    <lineage>
        <taxon>Eukaryota</taxon>
        <taxon>Fungi</taxon>
        <taxon>Dikarya</taxon>
        <taxon>Ascomycota</taxon>
        <taxon>Pezizomycotina</taxon>
        <taxon>Sordariomycetes</taxon>
        <taxon>Hypocreomycetidae</taxon>
        <taxon>Microascales</taxon>
        <taxon>Microascaceae</taxon>
        <taxon>Parascedosporium</taxon>
    </lineage>
</organism>
<reference evidence="3" key="1">
    <citation type="submission" date="2022-11" db="EMBL/GenBank/DDBJ databases">
        <authorList>
            <person name="Scott C."/>
            <person name="Bruce N."/>
        </authorList>
    </citation>
    <scope>NUCLEOTIDE SEQUENCE</scope>
</reference>
<dbReference type="Gene3D" id="1.25.40.20">
    <property type="entry name" value="Ankyrin repeat-containing domain"/>
    <property type="match status" value="1"/>
</dbReference>
<dbReference type="SUPFAM" id="SSF48403">
    <property type="entry name" value="Ankyrin repeat"/>
    <property type="match status" value="1"/>
</dbReference>